<feature type="domain" description="PhnB-like" evidence="1">
    <location>
        <begin position="4"/>
        <end position="119"/>
    </location>
</feature>
<accession>A0A0K1QUX0</accession>
<dbReference type="InterPro" id="IPR029068">
    <property type="entry name" value="Glyas_Bleomycin-R_OHBP_Dase"/>
</dbReference>
<protein>
    <submittedName>
        <fullName evidence="2">3-demethylubiquinone-9 3-methyltransferase</fullName>
    </submittedName>
</protein>
<dbReference type="OrthoDB" id="5293819at2"/>
<dbReference type="InterPro" id="IPR028973">
    <property type="entry name" value="PhnB-like"/>
</dbReference>
<keyword evidence="2" id="KW-0489">Methyltransferase</keyword>
<dbReference type="eggNOG" id="COG3865">
    <property type="taxonomic scope" value="Bacteria"/>
</dbReference>
<dbReference type="GO" id="GO:0008168">
    <property type="term" value="F:methyltransferase activity"/>
    <property type="evidence" value="ECO:0007669"/>
    <property type="project" value="UniProtKB-KW"/>
</dbReference>
<dbReference type="PANTHER" id="PTHR33990:SF2">
    <property type="entry name" value="PHNB-LIKE DOMAIN-CONTAINING PROTEIN"/>
    <property type="match status" value="1"/>
</dbReference>
<evidence type="ECO:0000259" key="1">
    <source>
        <dbReference type="Pfam" id="PF06983"/>
    </source>
</evidence>
<dbReference type="Proteomes" id="UP000017175">
    <property type="component" value="Chromosome"/>
</dbReference>
<dbReference type="PIRSF" id="PIRSF021700">
    <property type="entry name" value="3_dmu_93_MTrfase"/>
    <property type="match status" value="1"/>
</dbReference>
<dbReference type="Pfam" id="PF06983">
    <property type="entry name" value="3-dmu-9_3-mt"/>
    <property type="match status" value="1"/>
</dbReference>
<dbReference type="Gene3D" id="3.10.180.10">
    <property type="entry name" value="2,3-Dihydroxybiphenyl 1,2-Dioxygenase, domain 1"/>
    <property type="match status" value="1"/>
</dbReference>
<dbReference type="InterPro" id="IPR009725">
    <property type="entry name" value="3_dmu_93_MTrfase"/>
</dbReference>
<reference evidence="2 3" key="1">
    <citation type="journal article" date="2012" name="J. Bacteriol.">
        <title>Draft genome sequence of the cyanide-utilizing bacterium Pseudomonas fluorescens strain NCIMB 11764.</title>
        <authorList>
            <person name="Vilo C.A."/>
            <person name="Benedik M.J."/>
            <person name="Kunz D.A."/>
            <person name="Dong Q."/>
        </authorList>
    </citation>
    <scope>NUCLEOTIDE SEQUENCE [LARGE SCALE GENOMIC DNA]</scope>
    <source>
        <strain evidence="2 3">NCIMB 11764</strain>
    </source>
</reference>
<sequence length="163" mass="17330">MTSKNTICLWYDGDALDAATFYAKTFPDSAVGTVLRAPGDYPAGKQGDVLTVEFTVMGIPCLGLNGGSGVKHNEAFSFQVATDDQAETDRLWNAIVGNGGQENVCGWCQDKWGLSWQITPRVLTAAIKHPDRATAKRAFDAMMTMGKIDVAAIEAAVGRAAGL</sequence>
<dbReference type="SUPFAM" id="SSF54593">
    <property type="entry name" value="Glyoxalase/Bleomycin resistance protein/Dihydroxybiphenyl dioxygenase"/>
    <property type="match status" value="1"/>
</dbReference>
<dbReference type="EMBL" id="CP010945">
    <property type="protein sequence ID" value="AKV09564.1"/>
    <property type="molecule type" value="Genomic_DNA"/>
</dbReference>
<dbReference type="CDD" id="cd06588">
    <property type="entry name" value="PhnB_like"/>
    <property type="match status" value="1"/>
</dbReference>
<keyword evidence="2" id="KW-0808">Transferase</keyword>
<proteinExistence type="predicted"/>
<evidence type="ECO:0000313" key="3">
    <source>
        <dbReference type="Proteomes" id="UP000017175"/>
    </source>
</evidence>
<evidence type="ECO:0000313" key="2">
    <source>
        <dbReference type="EMBL" id="AKV09564.1"/>
    </source>
</evidence>
<name>A0A0K1QUX0_PSEFL</name>
<dbReference type="GO" id="GO:0032259">
    <property type="term" value="P:methylation"/>
    <property type="evidence" value="ECO:0007669"/>
    <property type="project" value="UniProtKB-KW"/>
</dbReference>
<keyword evidence="2" id="KW-0830">Ubiquinone</keyword>
<dbReference type="RefSeq" id="WP_017338289.1">
    <property type="nucleotide sequence ID" value="NZ_CP010945.1"/>
</dbReference>
<dbReference type="AlphaFoldDB" id="A0A0K1QUX0"/>
<dbReference type="PANTHER" id="PTHR33990">
    <property type="entry name" value="PROTEIN YJDN-RELATED"/>
    <property type="match status" value="1"/>
</dbReference>
<organism evidence="2 3">
    <name type="scientific">Pseudomonas fluorescens NCIMB 11764</name>
    <dbReference type="NCBI Taxonomy" id="1221522"/>
    <lineage>
        <taxon>Bacteria</taxon>
        <taxon>Pseudomonadati</taxon>
        <taxon>Pseudomonadota</taxon>
        <taxon>Gammaproteobacteria</taxon>
        <taxon>Pseudomonadales</taxon>
        <taxon>Pseudomonadaceae</taxon>
        <taxon>Pseudomonas</taxon>
    </lineage>
</organism>
<gene>
    <name evidence="2" type="ORF">B723_25490</name>
</gene>